<dbReference type="Pfam" id="PF03693">
    <property type="entry name" value="ParD_antitoxin"/>
    <property type="match status" value="1"/>
</dbReference>
<dbReference type="PANTHER" id="PTHR36582:SF2">
    <property type="entry name" value="ANTITOXIN PARD"/>
    <property type="match status" value="1"/>
</dbReference>
<dbReference type="Proteomes" id="UP001596163">
    <property type="component" value="Unassembled WGS sequence"/>
</dbReference>
<proteinExistence type="inferred from homology"/>
<evidence type="ECO:0000313" key="3">
    <source>
        <dbReference type="EMBL" id="MFC5193688.1"/>
    </source>
</evidence>
<dbReference type="NCBIfam" id="TIGR02606">
    <property type="entry name" value="antidote_CC2985"/>
    <property type="match status" value="1"/>
</dbReference>
<evidence type="ECO:0000313" key="4">
    <source>
        <dbReference type="Proteomes" id="UP001596163"/>
    </source>
</evidence>
<evidence type="ECO:0000256" key="2">
    <source>
        <dbReference type="ARBA" id="ARBA00022649"/>
    </source>
</evidence>
<dbReference type="SUPFAM" id="SSF47598">
    <property type="entry name" value="Ribbon-helix-helix"/>
    <property type="match status" value="1"/>
</dbReference>
<evidence type="ECO:0000256" key="1">
    <source>
        <dbReference type="ARBA" id="ARBA00008580"/>
    </source>
</evidence>
<reference evidence="4" key="1">
    <citation type="journal article" date="2019" name="Int. J. Syst. Evol. Microbiol.">
        <title>The Global Catalogue of Microorganisms (GCM) 10K type strain sequencing project: providing services to taxonomists for standard genome sequencing and annotation.</title>
        <authorList>
            <consortium name="The Broad Institute Genomics Platform"/>
            <consortium name="The Broad Institute Genome Sequencing Center for Infectious Disease"/>
            <person name="Wu L."/>
            <person name="Ma J."/>
        </authorList>
    </citation>
    <scope>NUCLEOTIDE SEQUENCE [LARGE SCALE GENOMIC DNA]</scope>
    <source>
        <strain evidence="4">CGMCC 1.7030</strain>
    </source>
</reference>
<sequence>MAVIRKTVTFTEQQDRWIKAQIEEGDFTNESEYLRHLIRQDQEQKGKLQKLKVAIQEGIDSGISSKTFSEILREVEVKMKADGKL</sequence>
<name>A0ABW0C0C2_9BACT</name>
<keyword evidence="2" id="KW-1277">Toxin-antitoxin system</keyword>
<keyword evidence="4" id="KW-1185">Reference proteome</keyword>
<comment type="similarity">
    <text evidence="1">Belongs to the ParD antitoxin family.</text>
</comment>
<dbReference type="RefSeq" id="WP_377917862.1">
    <property type="nucleotide sequence ID" value="NZ_JBHSKS010000029.1"/>
</dbReference>
<dbReference type="InterPro" id="IPR022789">
    <property type="entry name" value="ParD"/>
</dbReference>
<accession>A0ABW0C0C2</accession>
<dbReference type="EMBL" id="JBHSKS010000029">
    <property type="protein sequence ID" value="MFC5193688.1"/>
    <property type="molecule type" value="Genomic_DNA"/>
</dbReference>
<dbReference type="InterPro" id="IPR010985">
    <property type="entry name" value="Ribbon_hlx_hlx"/>
</dbReference>
<organism evidence="3 4">
    <name type="scientific">Algoriphagus aquatilis</name>
    <dbReference type="NCBI Taxonomy" id="490186"/>
    <lineage>
        <taxon>Bacteria</taxon>
        <taxon>Pseudomonadati</taxon>
        <taxon>Bacteroidota</taxon>
        <taxon>Cytophagia</taxon>
        <taxon>Cytophagales</taxon>
        <taxon>Cyclobacteriaceae</taxon>
        <taxon>Algoriphagus</taxon>
    </lineage>
</organism>
<dbReference type="InterPro" id="IPR038296">
    <property type="entry name" value="ParD_sf"/>
</dbReference>
<dbReference type="PANTHER" id="PTHR36582">
    <property type="entry name" value="ANTITOXIN PARD"/>
    <property type="match status" value="1"/>
</dbReference>
<protein>
    <submittedName>
        <fullName evidence="3">Type II toxin-antitoxin system ParD family antitoxin</fullName>
    </submittedName>
</protein>
<comment type="caution">
    <text evidence="3">The sequence shown here is derived from an EMBL/GenBank/DDBJ whole genome shotgun (WGS) entry which is preliminary data.</text>
</comment>
<dbReference type="Gene3D" id="6.10.10.120">
    <property type="entry name" value="Antitoxin ParD1-like"/>
    <property type="match status" value="1"/>
</dbReference>
<gene>
    <name evidence="3" type="ORF">ACFPIK_18090</name>
</gene>